<dbReference type="InterPro" id="IPR029063">
    <property type="entry name" value="SAM-dependent_MTases_sf"/>
</dbReference>
<accession>X1GZF5</accession>
<dbReference type="SUPFAM" id="SSF53335">
    <property type="entry name" value="S-adenosyl-L-methionine-dependent methyltransferases"/>
    <property type="match status" value="1"/>
</dbReference>
<dbReference type="EMBL" id="BARU01034387">
    <property type="protein sequence ID" value="GAH63306.1"/>
    <property type="molecule type" value="Genomic_DNA"/>
</dbReference>
<dbReference type="CDD" id="cd02440">
    <property type="entry name" value="AdoMet_MTases"/>
    <property type="match status" value="1"/>
</dbReference>
<reference evidence="2" key="1">
    <citation type="journal article" date="2014" name="Front. Microbiol.">
        <title>High frequency of phylogenetically diverse reductive dehalogenase-homologous genes in deep subseafloor sedimentary metagenomes.</title>
        <authorList>
            <person name="Kawai M."/>
            <person name="Futagami T."/>
            <person name="Toyoda A."/>
            <person name="Takaki Y."/>
            <person name="Nishi S."/>
            <person name="Hori S."/>
            <person name="Arai W."/>
            <person name="Tsubouchi T."/>
            <person name="Morono Y."/>
            <person name="Uchiyama I."/>
            <person name="Ito T."/>
            <person name="Fujiyama A."/>
            <person name="Inagaki F."/>
            <person name="Takami H."/>
        </authorList>
    </citation>
    <scope>NUCLEOTIDE SEQUENCE</scope>
    <source>
        <strain evidence="2">Expedition CK06-06</strain>
    </source>
</reference>
<evidence type="ECO:0000313" key="2">
    <source>
        <dbReference type="EMBL" id="GAH63306.1"/>
    </source>
</evidence>
<dbReference type="GO" id="GO:0008757">
    <property type="term" value="F:S-adenosylmethionine-dependent methyltransferase activity"/>
    <property type="evidence" value="ECO:0007669"/>
    <property type="project" value="InterPro"/>
</dbReference>
<dbReference type="Pfam" id="PF08241">
    <property type="entry name" value="Methyltransf_11"/>
    <property type="match status" value="1"/>
</dbReference>
<feature type="non-terminal residue" evidence="2">
    <location>
        <position position="169"/>
    </location>
</feature>
<gene>
    <name evidence="2" type="ORF">S03H2_53984</name>
</gene>
<organism evidence="2">
    <name type="scientific">marine sediment metagenome</name>
    <dbReference type="NCBI Taxonomy" id="412755"/>
    <lineage>
        <taxon>unclassified sequences</taxon>
        <taxon>metagenomes</taxon>
        <taxon>ecological metagenomes</taxon>
    </lineage>
</organism>
<dbReference type="AlphaFoldDB" id="X1GZF5"/>
<dbReference type="Gene3D" id="3.40.50.150">
    <property type="entry name" value="Vaccinia Virus protein VP39"/>
    <property type="match status" value="1"/>
</dbReference>
<proteinExistence type="predicted"/>
<evidence type="ECO:0000259" key="1">
    <source>
        <dbReference type="Pfam" id="PF08241"/>
    </source>
</evidence>
<feature type="domain" description="Methyltransferase type 11" evidence="1">
    <location>
        <begin position="97"/>
        <end position="146"/>
    </location>
</feature>
<protein>
    <recommendedName>
        <fullName evidence="1">Methyltransferase type 11 domain-containing protein</fullName>
    </recommendedName>
</protein>
<dbReference type="InterPro" id="IPR013216">
    <property type="entry name" value="Methyltransf_11"/>
</dbReference>
<sequence>MHSPQYAYSVFTKHFQLVKIESNFVCLELGPGDSLFSALIAKALGAEKTFLVDVGDYCSRNMSLYRAMYKFLLEQGYKLKVDLSSFERLMHSCRTIYMTSSLSALKKIPDNSVDFIFSQAVLEHIRKDEFLPTLRELHRILKPTGISSHVVDLRDHLGGALNNLRFSEL</sequence>
<name>X1GZF5_9ZZZZ</name>
<comment type="caution">
    <text evidence="2">The sequence shown here is derived from an EMBL/GenBank/DDBJ whole genome shotgun (WGS) entry which is preliminary data.</text>
</comment>